<comment type="caution">
    <text evidence="5">The sequence shown here is derived from an EMBL/GenBank/DDBJ whole genome shotgun (WGS) entry which is preliminary data.</text>
</comment>
<feature type="compositionally biased region" description="Polar residues" evidence="3">
    <location>
        <begin position="813"/>
        <end position="831"/>
    </location>
</feature>
<dbReference type="InterPro" id="IPR001138">
    <property type="entry name" value="Zn2Cys6_DnaBD"/>
</dbReference>
<protein>
    <recommendedName>
        <fullName evidence="4">Zn(2)-C6 fungal-type domain-containing protein</fullName>
    </recommendedName>
</protein>
<dbReference type="Pfam" id="PF04082">
    <property type="entry name" value="Fungal_trans"/>
    <property type="match status" value="1"/>
</dbReference>
<dbReference type="InterPro" id="IPR036864">
    <property type="entry name" value="Zn2-C6_fun-type_DNA-bd_sf"/>
</dbReference>
<feature type="region of interest" description="Disordered" evidence="3">
    <location>
        <begin position="164"/>
        <end position="184"/>
    </location>
</feature>
<feature type="region of interest" description="Disordered" evidence="3">
    <location>
        <begin position="1"/>
        <end position="37"/>
    </location>
</feature>
<gene>
    <name evidence="5" type="ORF">VMCG_04784</name>
</gene>
<evidence type="ECO:0000259" key="4">
    <source>
        <dbReference type="PROSITE" id="PS50048"/>
    </source>
</evidence>
<sequence>MPTGCPPKRPSDAMESPPDVSSPASKVKLPRLERGPEDFSQVVKNKLQSYTRTGQACDRCKVRKIRCDALPEGCSHCAQQNLDCYVTDRVTGRTERRGYLQQLEREKNDMLSRLRDMERLLEDKGVQIRPWQWSSAYGSDHETDPSRDQWSQFGSLWIKDVQQQRQKPSSGYSAGHPSPFSGTEARTVDARLGVAADNAPLSSINGTQLSILGTTIDVTSFDAPDMDGPPSGTPNNTPLYNKSIQSFYNSVHKAQPPIEAPMPSREEAFSYSEWYFIMAGPFVPVLHKPTYIKLLTRIYDDHTFKPSTAELAIVHMVFALMYYQFGVRNGEGPERKAQLNDVSNKHYHWCLDKTHDLISDLSIPSVQALILIATHCRGFPKPGPAYHMASIAWARAMEMNLHRAYLKKGEPTNLENEMRKRLWWCILMLVVTLYGRIGMPMPIRAEDFDVELPVCVPDECITENGIIESDRNRDCAWMVGLAGFKLTCLFMELWNDIYSVRQDPKRYVASVRRLEEQFRNYEDELPDEIRPGKCKPQDQVNAYYLEACNSEFLLCLRHPSRCIASDPSFIADNNRISEDSARKLLRTANELARLKSLDTTWYQMAVYVAAVFTILAAHWERRFDVTPAEFANLQSDMNMGLFVISEVSKYIGVGPDSRIMPQISSVIDRTMASIEQDMGTRRSSNTPTVQSQLQSHQLPSGPIKHEAYGSAMQGQPRRSASSTPTSITNGTEAVSVHRTASMGNSSYYNGPMTTPNATYPHMGYTDLGQPGGPTPTTGTNSIQSSYLPVNDDTPNQYIYAASAAATAAAAQMNHHNTPGNSTPQPVPSTHNPMVAYSPQSASGSHPLPHPHHAGGGDWMTPAGHGINTVQSQHQVPNGANTWHEWTNAIAVMDPSSQDRYSANALLTLNAGQRDAGVAVPGVHDPTAQWPMVIYNPNVSGS</sequence>
<dbReference type="GO" id="GO:0006351">
    <property type="term" value="P:DNA-templated transcription"/>
    <property type="evidence" value="ECO:0007669"/>
    <property type="project" value="InterPro"/>
</dbReference>
<dbReference type="AlphaFoldDB" id="A0A423WMS7"/>
<dbReference type="GO" id="GO:0000981">
    <property type="term" value="F:DNA-binding transcription factor activity, RNA polymerase II-specific"/>
    <property type="evidence" value="ECO:0007669"/>
    <property type="project" value="InterPro"/>
</dbReference>
<dbReference type="SMART" id="SM00066">
    <property type="entry name" value="GAL4"/>
    <property type="match status" value="1"/>
</dbReference>
<reference evidence="5 6" key="1">
    <citation type="submission" date="2015-09" db="EMBL/GenBank/DDBJ databases">
        <title>Host preference determinants of Valsa canker pathogens revealed by comparative genomics.</title>
        <authorList>
            <person name="Yin Z."/>
            <person name="Huang L."/>
        </authorList>
    </citation>
    <scope>NUCLEOTIDE SEQUENCE [LARGE SCALE GENOMIC DNA]</scope>
    <source>
        <strain evidence="5 6">03-1</strain>
    </source>
</reference>
<accession>A0A423WMS7</accession>
<proteinExistence type="predicted"/>
<evidence type="ECO:0000256" key="1">
    <source>
        <dbReference type="ARBA" id="ARBA00022723"/>
    </source>
</evidence>
<dbReference type="Pfam" id="PF00172">
    <property type="entry name" value="Zn_clus"/>
    <property type="match status" value="1"/>
</dbReference>
<dbReference type="SUPFAM" id="SSF57701">
    <property type="entry name" value="Zn2/Cys6 DNA-binding domain"/>
    <property type="match status" value="1"/>
</dbReference>
<dbReference type="OrthoDB" id="4456959at2759"/>
<evidence type="ECO:0000313" key="6">
    <source>
        <dbReference type="Proteomes" id="UP000283895"/>
    </source>
</evidence>
<feature type="region of interest" description="Disordered" evidence="3">
    <location>
        <begin position="759"/>
        <end position="782"/>
    </location>
</feature>
<dbReference type="GO" id="GO:0003677">
    <property type="term" value="F:DNA binding"/>
    <property type="evidence" value="ECO:0007669"/>
    <property type="project" value="InterPro"/>
</dbReference>
<keyword evidence="1" id="KW-0479">Metal-binding</keyword>
<dbReference type="SMART" id="SM00906">
    <property type="entry name" value="Fungal_trans"/>
    <property type="match status" value="1"/>
</dbReference>
<dbReference type="CDD" id="cd00067">
    <property type="entry name" value="GAL4"/>
    <property type="match status" value="1"/>
</dbReference>
<dbReference type="EMBL" id="LKEA01000013">
    <property type="protein sequence ID" value="ROW04809.1"/>
    <property type="molecule type" value="Genomic_DNA"/>
</dbReference>
<evidence type="ECO:0000313" key="5">
    <source>
        <dbReference type="EMBL" id="ROW04809.1"/>
    </source>
</evidence>
<dbReference type="InterPro" id="IPR007219">
    <property type="entry name" value="XnlR_reg_dom"/>
</dbReference>
<dbReference type="CDD" id="cd12148">
    <property type="entry name" value="fungal_TF_MHR"/>
    <property type="match status" value="1"/>
</dbReference>
<dbReference type="PANTHER" id="PTHR46910:SF4">
    <property type="entry name" value="ZN(2)-C6 FUNGAL-TYPE DOMAIN-CONTAINING PROTEIN"/>
    <property type="match status" value="1"/>
</dbReference>
<dbReference type="STRING" id="356882.A0A423WMS7"/>
<feature type="domain" description="Zn(2)-C6 fungal-type" evidence="4">
    <location>
        <begin position="56"/>
        <end position="86"/>
    </location>
</feature>
<dbReference type="GO" id="GO:0008270">
    <property type="term" value="F:zinc ion binding"/>
    <property type="evidence" value="ECO:0007669"/>
    <property type="project" value="InterPro"/>
</dbReference>
<dbReference type="Gene3D" id="4.10.240.10">
    <property type="entry name" value="Zn(2)-C6 fungal-type DNA-binding domain"/>
    <property type="match status" value="1"/>
</dbReference>
<dbReference type="Proteomes" id="UP000283895">
    <property type="component" value="Unassembled WGS sequence"/>
</dbReference>
<name>A0A423WMS7_9PEZI</name>
<feature type="region of interest" description="Disordered" evidence="3">
    <location>
        <begin position="677"/>
        <end position="735"/>
    </location>
</feature>
<keyword evidence="2" id="KW-0539">Nucleus</keyword>
<dbReference type="InterPro" id="IPR050987">
    <property type="entry name" value="AtrR-like"/>
</dbReference>
<dbReference type="PROSITE" id="PS00463">
    <property type="entry name" value="ZN2_CY6_FUNGAL_1"/>
    <property type="match status" value="1"/>
</dbReference>
<evidence type="ECO:0000256" key="2">
    <source>
        <dbReference type="ARBA" id="ARBA00023242"/>
    </source>
</evidence>
<feature type="compositionally biased region" description="Polar residues" evidence="3">
    <location>
        <begin position="712"/>
        <end position="732"/>
    </location>
</feature>
<organism evidence="5 6">
    <name type="scientific">Cytospora schulzeri</name>
    <dbReference type="NCBI Taxonomy" id="448051"/>
    <lineage>
        <taxon>Eukaryota</taxon>
        <taxon>Fungi</taxon>
        <taxon>Dikarya</taxon>
        <taxon>Ascomycota</taxon>
        <taxon>Pezizomycotina</taxon>
        <taxon>Sordariomycetes</taxon>
        <taxon>Sordariomycetidae</taxon>
        <taxon>Diaporthales</taxon>
        <taxon>Cytosporaceae</taxon>
        <taxon>Cytospora</taxon>
    </lineage>
</organism>
<dbReference type="PANTHER" id="PTHR46910">
    <property type="entry name" value="TRANSCRIPTION FACTOR PDR1"/>
    <property type="match status" value="1"/>
</dbReference>
<keyword evidence="6" id="KW-1185">Reference proteome</keyword>
<evidence type="ECO:0000256" key="3">
    <source>
        <dbReference type="SAM" id="MobiDB-lite"/>
    </source>
</evidence>
<dbReference type="PROSITE" id="PS50048">
    <property type="entry name" value="ZN2_CY6_FUNGAL_2"/>
    <property type="match status" value="1"/>
</dbReference>
<feature type="compositionally biased region" description="Polar residues" evidence="3">
    <location>
        <begin position="681"/>
        <end position="698"/>
    </location>
</feature>
<feature type="region of interest" description="Disordered" evidence="3">
    <location>
        <begin position="810"/>
        <end position="858"/>
    </location>
</feature>